<dbReference type="InterPro" id="IPR029058">
    <property type="entry name" value="AB_hydrolase_fold"/>
</dbReference>
<accession>A0AAN9YQI7</accession>
<organism evidence="4 5">
    <name type="scientific">Diatrype stigma</name>
    <dbReference type="NCBI Taxonomy" id="117547"/>
    <lineage>
        <taxon>Eukaryota</taxon>
        <taxon>Fungi</taxon>
        <taxon>Dikarya</taxon>
        <taxon>Ascomycota</taxon>
        <taxon>Pezizomycotina</taxon>
        <taxon>Sordariomycetes</taxon>
        <taxon>Xylariomycetidae</taxon>
        <taxon>Xylariales</taxon>
        <taxon>Diatrypaceae</taxon>
        <taxon>Diatrype</taxon>
    </lineage>
</organism>
<proteinExistence type="predicted"/>
<keyword evidence="1" id="KW-0732">Signal</keyword>
<name>A0AAN9YQI7_9PEZI</name>
<keyword evidence="5" id="KW-1185">Reference proteome</keyword>
<evidence type="ECO:0000313" key="5">
    <source>
        <dbReference type="Proteomes" id="UP001320420"/>
    </source>
</evidence>
<dbReference type="EMBL" id="JAKJXP020000027">
    <property type="protein sequence ID" value="KAK7753576.1"/>
    <property type="molecule type" value="Genomic_DNA"/>
</dbReference>
<feature type="region of interest" description="Disordered" evidence="3">
    <location>
        <begin position="1"/>
        <end position="31"/>
    </location>
</feature>
<dbReference type="GO" id="GO:0016787">
    <property type="term" value="F:hydrolase activity"/>
    <property type="evidence" value="ECO:0007669"/>
    <property type="project" value="UniProtKB-KW"/>
</dbReference>
<gene>
    <name evidence="4" type="ORF">SLS62_004434</name>
</gene>
<comment type="caution">
    <text evidence="4">The sequence shown here is derived from an EMBL/GenBank/DDBJ whole genome shotgun (WGS) entry which is preliminary data.</text>
</comment>
<dbReference type="PANTHER" id="PTHR43037">
    <property type="entry name" value="UNNAMED PRODUCT-RELATED"/>
    <property type="match status" value="1"/>
</dbReference>
<dbReference type="SUPFAM" id="SSF53474">
    <property type="entry name" value="alpha/beta-Hydrolases"/>
    <property type="match status" value="1"/>
</dbReference>
<evidence type="ECO:0000256" key="3">
    <source>
        <dbReference type="SAM" id="MobiDB-lite"/>
    </source>
</evidence>
<dbReference type="InterPro" id="IPR050955">
    <property type="entry name" value="Plant_Biomass_Hydrol_Est"/>
</dbReference>
<dbReference type="PANTHER" id="PTHR43037:SF5">
    <property type="entry name" value="FERULOYL ESTERASE"/>
    <property type="match status" value="1"/>
</dbReference>
<reference evidence="4 5" key="1">
    <citation type="submission" date="2024-02" db="EMBL/GenBank/DDBJ databases">
        <title>De novo assembly and annotation of 12 fungi associated with fruit tree decline syndrome in Ontario, Canada.</title>
        <authorList>
            <person name="Sulman M."/>
            <person name="Ellouze W."/>
            <person name="Ilyukhin E."/>
        </authorList>
    </citation>
    <scope>NUCLEOTIDE SEQUENCE [LARGE SCALE GENOMIC DNA]</scope>
    <source>
        <strain evidence="4 5">M11/M66-122</strain>
    </source>
</reference>
<protein>
    <submittedName>
        <fullName evidence="4">Uncharacterized protein</fullName>
    </submittedName>
</protein>
<evidence type="ECO:0000256" key="2">
    <source>
        <dbReference type="ARBA" id="ARBA00022801"/>
    </source>
</evidence>
<dbReference type="Proteomes" id="UP001320420">
    <property type="component" value="Unassembled WGS sequence"/>
</dbReference>
<evidence type="ECO:0000313" key="4">
    <source>
        <dbReference type="EMBL" id="KAK7753576.1"/>
    </source>
</evidence>
<keyword evidence="2" id="KW-0378">Hydrolase</keyword>
<evidence type="ECO:0000256" key="1">
    <source>
        <dbReference type="ARBA" id="ARBA00022729"/>
    </source>
</evidence>
<dbReference type="AlphaFoldDB" id="A0AAN9YQI7"/>
<feature type="compositionally biased region" description="Basic and acidic residues" evidence="3">
    <location>
        <begin position="11"/>
        <end position="26"/>
    </location>
</feature>
<dbReference type="Gene3D" id="3.40.50.1820">
    <property type="entry name" value="alpha/beta hydrolase"/>
    <property type="match status" value="1"/>
</dbReference>
<sequence length="353" mass="38681">MAPSAVEIEDVSSHRKDNENKLDKQQQRRKPPVMKYQLLLASLLGKDAGPFGMDGALTTADVPPEFLGDVYMVGQVPMMALQVDPRISYALYVPPAHYNPDPEKYAKPAGKLPLLVDIHGTTRVFNAVFEDLRPLAESAPCAVLAPLFPAGIEGPHDLDSYKLIRSKTLRSDLALLAILDEVAYRWPGLDADRVYMSGYSGGGQFAQRFLYLYPERLAGISIGAPGRVTNLDDAQAWPQGVADVEELFNTTVKRDLIAQVPIQLVVGGDDTEPHGNEAFWKWVAEMKGGSALPAMDQSRVKTVQDLQLAWKAEGIESQLDIVPDIKHEAQKARETVLGFLQPLIQSRNGAGAK</sequence>